<dbReference type="InterPro" id="IPR011991">
    <property type="entry name" value="ArsR-like_HTH"/>
</dbReference>
<dbReference type="InterPro" id="IPR036390">
    <property type="entry name" value="WH_DNA-bd_sf"/>
</dbReference>
<dbReference type="SUPFAM" id="SSF46785">
    <property type="entry name" value="Winged helix' DNA-binding domain"/>
    <property type="match status" value="1"/>
</dbReference>
<protein>
    <submittedName>
        <fullName evidence="2">Helix-turn-helix domain-containing protein</fullName>
    </submittedName>
</protein>
<dbReference type="SMART" id="SM00418">
    <property type="entry name" value="HTH_ARSR"/>
    <property type="match status" value="1"/>
</dbReference>
<feature type="domain" description="HTH arsR-type" evidence="1">
    <location>
        <begin position="4"/>
        <end position="83"/>
    </location>
</feature>
<evidence type="ECO:0000313" key="3">
    <source>
        <dbReference type="Proteomes" id="UP001595816"/>
    </source>
</evidence>
<evidence type="ECO:0000259" key="1">
    <source>
        <dbReference type="SMART" id="SM00418"/>
    </source>
</evidence>
<dbReference type="InterPro" id="IPR036388">
    <property type="entry name" value="WH-like_DNA-bd_sf"/>
</dbReference>
<dbReference type="RefSeq" id="WP_253761816.1">
    <property type="nucleotide sequence ID" value="NZ_JAMZDZ010000001.1"/>
</dbReference>
<proteinExistence type="predicted"/>
<dbReference type="Gene3D" id="1.10.10.10">
    <property type="entry name" value="Winged helix-like DNA-binding domain superfamily/Winged helix DNA-binding domain"/>
    <property type="match status" value="1"/>
</dbReference>
<gene>
    <name evidence="2" type="ORF">ACFOZ4_25520</name>
</gene>
<dbReference type="Pfam" id="PF12840">
    <property type="entry name" value="HTH_20"/>
    <property type="match status" value="1"/>
</dbReference>
<dbReference type="CDD" id="cd00090">
    <property type="entry name" value="HTH_ARSR"/>
    <property type="match status" value="1"/>
</dbReference>
<keyword evidence="3" id="KW-1185">Reference proteome</keyword>
<dbReference type="Proteomes" id="UP001595816">
    <property type="component" value="Unassembled WGS sequence"/>
</dbReference>
<dbReference type="EMBL" id="JBHSAY010000015">
    <property type="protein sequence ID" value="MFC4133983.1"/>
    <property type="molecule type" value="Genomic_DNA"/>
</dbReference>
<organism evidence="2 3">
    <name type="scientific">Hamadaea flava</name>
    <dbReference type="NCBI Taxonomy" id="1742688"/>
    <lineage>
        <taxon>Bacteria</taxon>
        <taxon>Bacillati</taxon>
        <taxon>Actinomycetota</taxon>
        <taxon>Actinomycetes</taxon>
        <taxon>Micromonosporales</taxon>
        <taxon>Micromonosporaceae</taxon>
        <taxon>Hamadaea</taxon>
    </lineage>
</organism>
<evidence type="ECO:0000313" key="2">
    <source>
        <dbReference type="EMBL" id="MFC4133983.1"/>
    </source>
</evidence>
<sequence length="178" mass="19918">MDARTMRALAHPTRLALLEVLNIHPSLTATEASELIGISPTNCAFHLRTLGRYGFVEEIDTGPGRRRPWRIKQADIRFSDADGEAAGALADVMLDHWLTRVRAVQARRHSLPAEWQEALGGSQTIVYATPDETRQLVEDLRTVLSRYADRARDPDQRPDAAEPVEMLVFTQLFDALSS</sequence>
<accession>A0ABV8LUF3</accession>
<comment type="caution">
    <text evidence="2">The sequence shown here is derived from an EMBL/GenBank/DDBJ whole genome shotgun (WGS) entry which is preliminary data.</text>
</comment>
<name>A0ABV8LUF3_9ACTN</name>
<reference evidence="3" key="1">
    <citation type="journal article" date="2019" name="Int. J. Syst. Evol. Microbiol.">
        <title>The Global Catalogue of Microorganisms (GCM) 10K type strain sequencing project: providing services to taxonomists for standard genome sequencing and annotation.</title>
        <authorList>
            <consortium name="The Broad Institute Genomics Platform"/>
            <consortium name="The Broad Institute Genome Sequencing Center for Infectious Disease"/>
            <person name="Wu L."/>
            <person name="Ma J."/>
        </authorList>
    </citation>
    <scope>NUCLEOTIDE SEQUENCE [LARGE SCALE GENOMIC DNA]</scope>
    <source>
        <strain evidence="3">CGMCC 4.7289</strain>
    </source>
</reference>
<dbReference type="InterPro" id="IPR001845">
    <property type="entry name" value="HTH_ArsR_DNA-bd_dom"/>
</dbReference>